<sequence length="212" mass="22858">MAEVRKYHLPPTPKVPNSPFPLLHYRHFFPSPASRAPQAVHDVFAANGWHVQWIFRYGQAQQSHYHSAAHECMAVLSGEATIRFGVADDEHAGGSSSKGIEIHARAGDVFVLPAGLSHKTFNPDPSDSTFKLLTPGDGHHALGAGGEATGPDLAGIELSGFTMIGGYPVGARWDFAVGGEHEGRYHEVWSVPKPERDPVLGTDPAGLRGLWD</sequence>
<dbReference type="Gene3D" id="2.60.120.10">
    <property type="entry name" value="Jelly Rolls"/>
    <property type="match status" value="1"/>
</dbReference>
<evidence type="ECO:0000259" key="1">
    <source>
        <dbReference type="Pfam" id="PF00190"/>
    </source>
</evidence>
<name>A0A2P5I2Q2_DIAHE</name>
<protein>
    <recommendedName>
        <fullName evidence="1">Cupin type-1 domain-containing protein</fullName>
    </recommendedName>
</protein>
<evidence type="ECO:0000313" key="3">
    <source>
        <dbReference type="Proteomes" id="UP000094444"/>
    </source>
</evidence>
<dbReference type="InParanoid" id="A0A2P5I2Q2"/>
<feature type="domain" description="Cupin type-1" evidence="1">
    <location>
        <begin position="64"/>
        <end position="126"/>
    </location>
</feature>
<proteinExistence type="predicted"/>
<dbReference type="OrthoDB" id="2446447at2759"/>
<dbReference type="STRING" id="158607.A0A2P5I2Q2"/>
<dbReference type="CDD" id="cd02219">
    <property type="entry name" value="cupin_YjlB-like"/>
    <property type="match status" value="1"/>
</dbReference>
<comment type="caution">
    <text evidence="2">The sequence shown here is derived from an EMBL/GenBank/DDBJ whole genome shotgun (WGS) entry which is preliminary data.</text>
</comment>
<dbReference type="InterPro" id="IPR011051">
    <property type="entry name" value="RmlC_Cupin_sf"/>
</dbReference>
<dbReference type="InterPro" id="IPR047121">
    <property type="entry name" value="YjiB-like"/>
</dbReference>
<dbReference type="PANTHER" id="PTHR36448:SF3">
    <property type="entry name" value="CUPIN TYPE-2 DOMAIN-CONTAINING PROTEIN"/>
    <property type="match status" value="1"/>
</dbReference>
<dbReference type="InterPro" id="IPR014710">
    <property type="entry name" value="RmlC-like_jellyroll"/>
</dbReference>
<keyword evidence="3" id="KW-1185">Reference proteome</keyword>
<dbReference type="InterPro" id="IPR006045">
    <property type="entry name" value="Cupin_1"/>
</dbReference>
<dbReference type="Proteomes" id="UP000094444">
    <property type="component" value="Unassembled WGS sequence"/>
</dbReference>
<dbReference type="EMBL" id="MAVT02000335">
    <property type="protein sequence ID" value="POS76760.1"/>
    <property type="molecule type" value="Genomic_DNA"/>
</dbReference>
<dbReference type="PANTHER" id="PTHR36448">
    <property type="entry name" value="BLR7373 PROTEIN"/>
    <property type="match status" value="1"/>
</dbReference>
<gene>
    <name evidence="2" type="ORF">DHEL01_v204850</name>
</gene>
<dbReference type="SUPFAM" id="SSF51182">
    <property type="entry name" value="RmlC-like cupins"/>
    <property type="match status" value="1"/>
</dbReference>
<organism evidence="2 3">
    <name type="scientific">Diaporthe helianthi</name>
    <dbReference type="NCBI Taxonomy" id="158607"/>
    <lineage>
        <taxon>Eukaryota</taxon>
        <taxon>Fungi</taxon>
        <taxon>Dikarya</taxon>
        <taxon>Ascomycota</taxon>
        <taxon>Pezizomycotina</taxon>
        <taxon>Sordariomycetes</taxon>
        <taxon>Sordariomycetidae</taxon>
        <taxon>Diaporthales</taxon>
        <taxon>Diaporthaceae</taxon>
        <taxon>Diaporthe</taxon>
    </lineage>
</organism>
<evidence type="ECO:0000313" key="2">
    <source>
        <dbReference type="EMBL" id="POS76760.1"/>
    </source>
</evidence>
<dbReference type="Pfam" id="PF00190">
    <property type="entry name" value="Cupin_1"/>
    <property type="match status" value="1"/>
</dbReference>
<reference evidence="2" key="1">
    <citation type="submission" date="2017-09" db="EMBL/GenBank/DDBJ databases">
        <title>Polyketide synthases of a Diaporthe helianthi virulent isolate.</title>
        <authorList>
            <person name="Baroncelli R."/>
        </authorList>
    </citation>
    <scope>NUCLEOTIDE SEQUENCE [LARGE SCALE GENOMIC DNA]</scope>
    <source>
        <strain evidence="2">7/96</strain>
    </source>
</reference>
<accession>A0A2P5I2Q2</accession>
<dbReference type="AlphaFoldDB" id="A0A2P5I2Q2"/>